<keyword evidence="3" id="KW-0805">Transcription regulation</keyword>
<name>A0AAN6V1H2_9PEZI</name>
<evidence type="ECO:0000313" key="8">
    <source>
        <dbReference type="EMBL" id="KAK4141811.1"/>
    </source>
</evidence>
<proteinExistence type="predicted"/>
<dbReference type="PANTHER" id="PTHR37534:SF46">
    <property type="entry name" value="ZN(II)2CYS6 TRANSCRIPTION FACTOR (EUROFUNG)"/>
    <property type="match status" value="1"/>
</dbReference>
<evidence type="ECO:0000256" key="6">
    <source>
        <dbReference type="ARBA" id="ARBA00023242"/>
    </source>
</evidence>
<reference evidence="8" key="1">
    <citation type="journal article" date="2023" name="Mol. Phylogenet. Evol.">
        <title>Genome-scale phylogeny and comparative genomics of the fungal order Sordariales.</title>
        <authorList>
            <person name="Hensen N."/>
            <person name="Bonometti L."/>
            <person name="Westerberg I."/>
            <person name="Brannstrom I.O."/>
            <person name="Guillou S."/>
            <person name="Cros-Aarteil S."/>
            <person name="Calhoun S."/>
            <person name="Haridas S."/>
            <person name="Kuo A."/>
            <person name="Mondo S."/>
            <person name="Pangilinan J."/>
            <person name="Riley R."/>
            <person name="LaButti K."/>
            <person name="Andreopoulos B."/>
            <person name="Lipzen A."/>
            <person name="Chen C."/>
            <person name="Yan M."/>
            <person name="Daum C."/>
            <person name="Ng V."/>
            <person name="Clum A."/>
            <person name="Steindorff A."/>
            <person name="Ohm R.A."/>
            <person name="Martin F."/>
            <person name="Silar P."/>
            <person name="Natvig D.O."/>
            <person name="Lalanne C."/>
            <person name="Gautier V."/>
            <person name="Ament-Velasquez S.L."/>
            <person name="Kruys A."/>
            <person name="Hutchinson M.I."/>
            <person name="Powell A.J."/>
            <person name="Barry K."/>
            <person name="Miller A.N."/>
            <person name="Grigoriev I.V."/>
            <person name="Debuchy R."/>
            <person name="Gladieux P."/>
            <person name="Hiltunen Thoren M."/>
            <person name="Johannesson H."/>
        </authorList>
    </citation>
    <scope>NUCLEOTIDE SEQUENCE</scope>
    <source>
        <strain evidence="8">CBS 141.50</strain>
    </source>
</reference>
<organism evidence="8 9">
    <name type="scientific">Dichotomopilus funicola</name>
    <dbReference type="NCBI Taxonomy" id="1934379"/>
    <lineage>
        <taxon>Eukaryota</taxon>
        <taxon>Fungi</taxon>
        <taxon>Dikarya</taxon>
        <taxon>Ascomycota</taxon>
        <taxon>Pezizomycotina</taxon>
        <taxon>Sordariomycetes</taxon>
        <taxon>Sordariomycetidae</taxon>
        <taxon>Sordariales</taxon>
        <taxon>Chaetomiaceae</taxon>
        <taxon>Dichotomopilus</taxon>
    </lineage>
</organism>
<keyword evidence="9" id="KW-1185">Reference proteome</keyword>
<dbReference type="RefSeq" id="XP_062635182.1">
    <property type="nucleotide sequence ID" value="XM_062781462.1"/>
</dbReference>
<keyword evidence="4" id="KW-0238">DNA-binding</keyword>
<dbReference type="AlphaFoldDB" id="A0AAN6V1H2"/>
<keyword evidence="6" id="KW-0539">Nucleus</keyword>
<comment type="subcellular location">
    <subcellularLocation>
        <location evidence="1">Nucleus</location>
    </subcellularLocation>
</comment>
<dbReference type="Proteomes" id="UP001302676">
    <property type="component" value="Unassembled WGS sequence"/>
</dbReference>
<evidence type="ECO:0000256" key="1">
    <source>
        <dbReference type="ARBA" id="ARBA00004123"/>
    </source>
</evidence>
<dbReference type="GO" id="GO:0003677">
    <property type="term" value="F:DNA binding"/>
    <property type="evidence" value="ECO:0007669"/>
    <property type="project" value="UniProtKB-KW"/>
</dbReference>
<evidence type="ECO:0000313" key="9">
    <source>
        <dbReference type="Proteomes" id="UP001302676"/>
    </source>
</evidence>
<evidence type="ECO:0000256" key="5">
    <source>
        <dbReference type="ARBA" id="ARBA00023163"/>
    </source>
</evidence>
<evidence type="ECO:0000256" key="7">
    <source>
        <dbReference type="SAM" id="MobiDB-lite"/>
    </source>
</evidence>
<comment type="caution">
    <text evidence="8">The sequence shown here is derived from an EMBL/GenBank/DDBJ whole genome shotgun (WGS) entry which is preliminary data.</text>
</comment>
<keyword evidence="5" id="KW-0804">Transcription</keyword>
<feature type="compositionally biased region" description="Basic residues" evidence="7">
    <location>
        <begin position="1"/>
        <end position="10"/>
    </location>
</feature>
<sequence length="627" mass="69191">MSDPARKRRAVGPPQSQQPQTIHSMPRSLTSETHVTAYGNQIGIFPSTNSHTNFVIPGTVPVDPFSTQFGGVSLLPLAGGVQPQFYSAGDIGRTALLTTETGQWQSQGGVSEASLAAPAADYDINELSGLDTEDLWKGVSLYKVDGGVSFTAPTVVGAPKVCSRKRGFDEFRGAADGLASETALPPLFTSVPNIRSRGAHRRIPNPFLNSAEDRYPTLANRVRPVIPKNGVIDGYIKTRMLTSGGNDTGATHNVSQRFPPWRQNILNGLDDGDPIGGGVSLLPGNFATGMKLDRIDEKLWSFHLNAYCPGRMLLPGNYWYHEVPAIAVKHACTRHALLALSASYVLDYEPTEEIRMRANRHYYTAVKLLEDALNSETTYAVGQDDGVVAAMILIFCNEIVNWESRQSQGREPLWRKGSRAAKLLLDRADPGYRYWKQENVQSSAARIGNANWVAYTEICAQAVTPLAEELTANMFSWLLAGSEQDVHKIHGITGVSPKLLHLCSQITYFAALLKKDPYSHTVLRAARTVRERLAKFSQWSDHSPGYASGDKLMASCVLDKDGKLNNRFKVTDSVPPVWTAVQNLWTWLDNELKEEDYDEDLAIGDRRAWWEDMVNEFVEKNGVLSLV</sequence>
<dbReference type="InterPro" id="IPR021858">
    <property type="entry name" value="Fun_TF"/>
</dbReference>
<evidence type="ECO:0000256" key="4">
    <source>
        <dbReference type="ARBA" id="ARBA00023125"/>
    </source>
</evidence>
<evidence type="ECO:0000256" key="3">
    <source>
        <dbReference type="ARBA" id="ARBA00023015"/>
    </source>
</evidence>
<dbReference type="GeneID" id="87818075"/>
<dbReference type="EMBL" id="MU853606">
    <property type="protein sequence ID" value="KAK4141811.1"/>
    <property type="molecule type" value="Genomic_DNA"/>
</dbReference>
<evidence type="ECO:0000256" key="2">
    <source>
        <dbReference type="ARBA" id="ARBA00022833"/>
    </source>
</evidence>
<feature type="region of interest" description="Disordered" evidence="7">
    <location>
        <begin position="1"/>
        <end position="27"/>
    </location>
</feature>
<keyword evidence="2" id="KW-0862">Zinc</keyword>
<dbReference type="PANTHER" id="PTHR37534">
    <property type="entry name" value="TRANSCRIPTIONAL ACTIVATOR PROTEIN UGA3"/>
    <property type="match status" value="1"/>
</dbReference>
<feature type="compositionally biased region" description="Polar residues" evidence="7">
    <location>
        <begin position="14"/>
        <end position="27"/>
    </location>
</feature>
<reference evidence="8" key="2">
    <citation type="submission" date="2023-05" db="EMBL/GenBank/DDBJ databases">
        <authorList>
            <consortium name="Lawrence Berkeley National Laboratory"/>
            <person name="Steindorff A."/>
            <person name="Hensen N."/>
            <person name="Bonometti L."/>
            <person name="Westerberg I."/>
            <person name="Brannstrom I.O."/>
            <person name="Guillou S."/>
            <person name="Cros-Aarteil S."/>
            <person name="Calhoun S."/>
            <person name="Haridas S."/>
            <person name="Kuo A."/>
            <person name="Mondo S."/>
            <person name="Pangilinan J."/>
            <person name="Riley R."/>
            <person name="Labutti K."/>
            <person name="Andreopoulos B."/>
            <person name="Lipzen A."/>
            <person name="Chen C."/>
            <person name="Yanf M."/>
            <person name="Daum C."/>
            <person name="Ng V."/>
            <person name="Clum A."/>
            <person name="Ohm R."/>
            <person name="Martin F."/>
            <person name="Silar P."/>
            <person name="Natvig D."/>
            <person name="Lalanne C."/>
            <person name="Gautier V."/>
            <person name="Ament-Velasquez S.L."/>
            <person name="Kruys A."/>
            <person name="Hutchinson M.I."/>
            <person name="Powell A.J."/>
            <person name="Barry K."/>
            <person name="Miller A.N."/>
            <person name="Grigoriev I.V."/>
            <person name="Debuchy R."/>
            <person name="Gladieux P."/>
            <person name="Thoren M.H."/>
            <person name="Johannesson H."/>
        </authorList>
    </citation>
    <scope>NUCLEOTIDE SEQUENCE</scope>
    <source>
        <strain evidence="8">CBS 141.50</strain>
    </source>
</reference>
<protein>
    <submittedName>
        <fullName evidence="8">Uncharacterized protein</fullName>
    </submittedName>
</protein>
<gene>
    <name evidence="8" type="ORF">C8A04DRAFT_30656</name>
</gene>
<dbReference type="GO" id="GO:0005634">
    <property type="term" value="C:nucleus"/>
    <property type="evidence" value="ECO:0007669"/>
    <property type="project" value="UniProtKB-SubCell"/>
</dbReference>
<dbReference type="Pfam" id="PF11951">
    <property type="entry name" value="Fungal_trans_2"/>
    <property type="match status" value="1"/>
</dbReference>
<accession>A0AAN6V1H2</accession>